<proteinExistence type="predicted"/>
<organism evidence="1 2">
    <name type="scientific">Nocardiopsis lambiniae</name>
    <dbReference type="NCBI Taxonomy" id="3075539"/>
    <lineage>
        <taxon>Bacteria</taxon>
        <taxon>Bacillati</taxon>
        <taxon>Actinomycetota</taxon>
        <taxon>Actinomycetes</taxon>
        <taxon>Streptosporangiales</taxon>
        <taxon>Nocardiopsidaceae</taxon>
        <taxon>Nocardiopsis</taxon>
    </lineage>
</organism>
<name>A0ABU2MC42_9ACTN</name>
<comment type="caution">
    <text evidence="1">The sequence shown here is derived from an EMBL/GenBank/DDBJ whole genome shotgun (WGS) entry which is preliminary data.</text>
</comment>
<dbReference type="Proteomes" id="UP001183390">
    <property type="component" value="Unassembled WGS sequence"/>
</dbReference>
<reference evidence="2" key="1">
    <citation type="submission" date="2023-07" db="EMBL/GenBank/DDBJ databases">
        <title>30 novel species of actinomycetes from the DSMZ collection.</title>
        <authorList>
            <person name="Nouioui I."/>
        </authorList>
    </citation>
    <scope>NUCLEOTIDE SEQUENCE [LARGE SCALE GENOMIC DNA]</scope>
    <source>
        <strain evidence="2">DSM 44743</strain>
    </source>
</reference>
<evidence type="ECO:0008006" key="3">
    <source>
        <dbReference type="Google" id="ProtNLM"/>
    </source>
</evidence>
<dbReference type="EMBL" id="JAVREP010000011">
    <property type="protein sequence ID" value="MDT0330159.1"/>
    <property type="molecule type" value="Genomic_DNA"/>
</dbReference>
<keyword evidence="2" id="KW-1185">Reference proteome</keyword>
<sequence length="153" mass="16189">MRNLPPSVALLALIPTLTACTPGPEPETDGAGFGESIVVAHPVGAHPEEYRRDLDAEALYTIDDVVLLGSERVAFVLNVEVPETGRTFGLSDLSVDCAAGGNRNPALTDRVLGEATTSSYAIPYTCAIPEGTGELLITVEHYDYRLEFTGTPG</sequence>
<evidence type="ECO:0000313" key="1">
    <source>
        <dbReference type="EMBL" id="MDT0330159.1"/>
    </source>
</evidence>
<protein>
    <recommendedName>
        <fullName evidence="3">Lipoprotein</fullName>
    </recommendedName>
</protein>
<gene>
    <name evidence="1" type="ORF">RM479_17235</name>
</gene>
<accession>A0ABU2MC42</accession>
<dbReference type="PROSITE" id="PS51257">
    <property type="entry name" value="PROKAR_LIPOPROTEIN"/>
    <property type="match status" value="1"/>
</dbReference>
<evidence type="ECO:0000313" key="2">
    <source>
        <dbReference type="Proteomes" id="UP001183390"/>
    </source>
</evidence>
<dbReference type="RefSeq" id="WP_311512739.1">
    <property type="nucleotide sequence ID" value="NZ_JAVREP010000011.1"/>
</dbReference>